<protein>
    <submittedName>
        <fullName evidence="8">MFS transporter</fullName>
    </submittedName>
</protein>
<evidence type="ECO:0000256" key="1">
    <source>
        <dbReference type="ARBA" id="ARBA00004651"/>
    </source>
</evidence>
<dbReference type="InterPro" id="IPR050189">
    <property type="entry name" value="MFS_Efflux_Transporters"/>
</dbReference>
<evidence type="ECO:0000313" key="9">
    <source>
        <dbReference type="Proteomes" id="UP000316798"/>
    </source>
</evidence>
<dbReference type="Pfam" id="PF07690">
    <property type="entry name" value="MFS_1"/>
    <property type="match status" value="1"/>
</dbReference>
<evidence type="ECO:0000256" key="3">
    <source>
        <dbReference type="ARBA" id="ARBA00022692"/>
    </source>
</evidence>
<feature type="transmembrane region" description="Helical" evidence="6">
    <location>
        <begin position="64"/>
        <end position="83"/>
    </location>
</feature>
<comment type="subcellular location">
    <subcellularLocation>
        <location evidence="1">Cell membrane</location>
        <topology evidence="1">Multi-pass membrane protein</topology>
    </subcellularLocation>
</comment>
<feature type="transmembrane region" description="Helical" evidence="6">
    <location>
        <begin position="230"/>
        <end position="256"/>
    </location>
</feature>
<dbReference type="PROSITE" id="PS50850">
    <property type="entry name" value="MFS"/>
    <property type="match status" value="1"/>
</dbReference>
<keyword evidence="3 6" id="KW-0812">Transmembrane</keyword>
<gene>
    <name evidence="8" type="ORF">EUB48_20645</name>
</gene>
<feature type="transmembrane region" description="Helical" evidence="6">
    <location>
        <begin position="153"/>
        <end position="177"/>
    </location>
</feature>
<feature type="transmembrane region" description="Helical" evidence="6">
    <location>
        <begin position="183"/>
        <end position="203"/>
    </location>
</feature>
<reference evidence="8 9" key="1">
    <citation type="submission" date="2019-01" db="EMBL/GenBank/DDBJ databases">
        <title>Genomic insights into a novel species Rhodoferax sp.</title>
        <authorList>
            <person name="Jin L."/>
        </authorList>
    </citation>
    <scope>NUCLEOTIDE SEQUENCE [LARGE SCALE GENOMIC DNA]</scope>
    <source>
        <strain evidence="8 9">CHu59-6-5</strain>
    </source>
</reference>
<keyword evidence="4 6" id="KW-1133">Transmembrane helix</keyword>
<feature type="transmembrane region" description="Helical" evidence="6">
    <location>
        <begin position="30"/>
        <end position="52"/>
    </location>
</feature>
<dbReference type="RefSeq" id="WP_142820930.1">
    <property type="nucleotide sequence ID" value="NZ_CP035503.1"/>
</dbReference>
<feature type="transmembrane region" description="Helical" evidence="6">
    <location>
        <begin position="335"/>
        <end position="352"/>
    </location>
</feature>
<dbReference type="Proteomes" id="UP000316798">
    <property type="component" value="Chromosome"/>
</dbReference>
<evidence type="ECO:0000256" key="6">
    <source>
        <dbReference type="SAM" id="Phobius"/>
    </source>
</evidence>
<organism evidence="8 9">
    <name type="scientific">Rhodoferax sediminis</name>
    <dbReference type="NCBI Taxonomy" id="2509614"/>
    <lineage>
        <taxon>Bacteria</taxon>
        <taxon>Pseudomonadati</taxon>
        <taxon>Pseudomonadota</taxon>
        <taxon>Betaproteobacteria</taxon>
        <taxon>Burkholderiales</taxon>
        <taxon>Comamonadaceae</taxon>
        <taxon>Rhodoferax</taxon>
    </lineage>
</organism>
<accession>A0A515DGB5</accession>
<name>A0A515DGB5_9BURK</name>
<evidence type="ECO:0000259" key="7">
    <source>
        <dbReference type="PROSITE" id="PS50850"/>
    </source>
</evidence>
<evidence type="ECO:0000256" key="2">
    <source>
        <dbReference type="ARBA" id="ARBA00022475"/>
    </source>
</evidence>
<feature type="transmembrane region" description="Helical" evidence="6">
    <location>
        <begin position="398"/>
        <end position="419"/>
    </location>
</feature>
<keyword evidence="2" id="KW-1003">Cell membrane</keyword>
<feature type="transmembrane region" description="Helical" evidence="6">
    <location>
        <begin position="364"/>
        <end position="392"/>
    </location>
</feature>
<dbReference type="PANTHER" id="PTHR43124:SF3">
    <property type="entry name" value="CHLORAMPHENICOL EFFLUX PUMP RV0191"/>
    <property type="match status" value="1"/>
</dbReference>
<dbReference type="GO" id="GO:0022857">
    <property type="term" value="F:transmembrane transporter activity"/>
    <property type="evidence" value="ECO:0007669"/>
    <property type="project" value="InterPro"/>
</dbReference>
<feature type="transmembrane region" description="Helical" evidence="6">
    <location>
        <begin position="95"/>
        <end position="113"/>
    </location>
</feature>
<dbReference type="PANTHER" id="PTHR43124">
    <property type="entry name" value="PURINE EFFLUX PUMP PBUE"/>
    <property type="match status" value="1"/>
</dbReference>
<dbReference type="Gene3D" id="1.20.1250.20">
    <property type="entry name" value="MFS general substrate transporter like domains"/>
    <property type="match status" value="1"/>
</dbReference>
<dbReference type="GO" id="GO:0005886">
    <property type="term" value="C:plasma membrane"/>
    <property type="evidence" value="ECO:0007669"/>
    <property type="project" value="UniProtKB-SubCell"/>
</dbReference>
<dbReference type="InterPro" id="IPR036259">
    <property type="entry name" value="MFS_trans_sf"/>
</dbReference>
<keyword evidence="5 6" id="KW-0472">Membrane</keyword>
<feature type="transmembrane region" description="Helical" evidence="6">
    <location>
        <begin position="119"/>
        <end position="141"/>
    </location>
</feature>
<dbReference type="AlphaFoldDB" id="A0A515DGB5"/>
<dbReference type="KEGG" id="rhf:EUB48_20645"/>
<keyword evidence="9" id="KW-1185">Reference proteome</keyword>
<dbReference type="InterPro" id="IPR020846">
    <property type="entry name" value="MFS_dom"/>
</dbReference>
<dbReference type="SUPFAM" id="SSF103473">
    <property type="entry name" value="MFS general substrate transporter"/>
    <property type="match status" value="1"/>
</dbReference>
<feature type="transmembrane region" description="Helical" evidence="6">
    <location>
        <begin position="307"/>
        <end position="329"/>
    </location>
</feature>
<dbReference type="EMBL" id="CP035503">
    <property type="protein sequence ID" value="QDL39463.1"/>
    <property type="molecule type" value="Genomic_DNA"/>
</dbReference>
<evidence type="ECO:0000256" key="4">
    <source>
        <dbReference type="ARBA" id="ARBA00022989"/>
    </source>
</evidence>
<evidence type="ECO:0000313" key="8">
    <source>
        <dbReference type="EMBL" id="QDL39463.1"/>
    </source>
</evidence>
<feature type="domain" description="Major facilitator superfamily (MFS) profile" evidence="7">
    <location>
        <begin position="29"/>
        <end position="424"/>
    </location>
</feature>
<dbReference type="OrthoDB" id="8792530at2"/>
<proteinExistence type="predicted"/>
<evidence type="ECO:0000256" key="5">
    <source>
        <dbReference type="ARBA" id="ARBA00023136"/>
    </source>
</evidence>
<dbReference type="InterPro" id="IPR011701">
    <property type="entry name" value="MFS"/>
</dbReference>
<sequence>MKSTASPLPRSASPTTPSDAPAIRAIWPMLLALTTAFALSQAYRTVIALMAVSVQGDFHLDEEALGLFAACYHFAFAGMQLFMGIGIDLHGVRRTVLVAFPLAIVGAVVSAMAHNYAMLVLGQVLIGVGCAPTFLVCTVFIARHLPPLRFAAVSGMVLGLGGIGMLITGTPLAWLIQATSWRGGYWALGAFSVLSWFLIYALVHEPSTPALHVGGAAPQRETVGQAIRKFGALLTLPHTWGILLLASVGYASFIALRGLWLGPMLIQRHGFSLVQSGNVALAMSFSSMFGPPLFGRFDPGPAHRRRWIIGFTLLMAGLFAIFVVTHSAVIDVVDPIVIGLLSGFMVLQYADVRTAYPAALTGRAMALFTMAMFMGVALMQWFTGFVATLATAHGIEPYAAVLGSIAAIVAAGALAFVVLPGPARRD</sequence>